<sequence>MLFGFQEQLVAAYIIRFQIYFLASVMSSTNFFLQMDYFFTSGSGIENLCIFAYIFTWSWLPSFIPLYRESEFHHLLLMAVVKLYSTITLVFFLQCLFPHVHLITIVVWRLEEARGCGACLRKSGTFQPHDIFDFLLCFL</sequence>
<keyword evidence="1" id="KW-0472">Membrane</keyword>
<evidence type="ECO:0000313" key="3">
    <source>
        <dbReference type="Proteomes" id="UP001345219"/>
    </source>
</evidence>
<keyword evidence="1" id="KW-0812">Transmembrane</keyword>
<keyword evidence="1" id="KW-1133">Transmembrane helix</keyword>
<protein>
    <submittedName>
        <fullName evidence="2">Uncharacterized protein</fullName>
    </submittedName>
</protein>
<feature type="transmembrane region" description="Helical" evidence="1">
    <location>
        <begin position="45"/>
        <end position="64"/>
    </location>
</feature>
<dbReference type="EMBL" id="JAXIOK010000002">
    <property type="protein sequence ID" value="KAK4777533.1"/>
    <property type="molecule type" value="Genomic_DNA"/>
</dbReference>
<evidence type="ECO:0000256" key="1">
    <source>
        <dbReference type="SAM" id="Phobius"/>
    </source>
</evidence>
<organism evidence="2 3">
    <name type="scientific">Trapa incisa</name>
    <dbReference type="NCBI Taxonomy" id="236973"/>
    <lineage>
        <taxon>Eukaryota</taxon>
        <taxon>Viridiplantae</taxon>
        <taxon>Streptophyta</taxon>
        <taxon>Embryophyta</taxon>
        <taxon>Tracheophyta</taxon>
        <taxon>Spermatophyta</taxon>
        <taxon>Magnoliopsida</taxon>
        <taxon>eudicotyledons</taxon>
        <taxon>Gunneridae</taxon>
        <taxon>Pentapetalae</taxon>
        <taxon>rosids</taxon>
        <taxon>malvids</taxon>
        <taxon>Myrtales</taxon>
        <taxon>Lythraceae</taxon>
        <taxon>Trapa</taxon>
    </lineage>
</organism>
<feature type="transmembrane region" description="Helical" evidence="1">
    <location>
        <begin position="12"/>
        <end position="33"/>
    </location>
</feature>
<name>A0AAN7L716_9MYRT</name>
<dbReference type="AlphaFoldDB" id="A0AAN7L716"/>
<dbReference type="Proteomes" id="UP001345219">
    <property type="component" value="Chromosome 14"/>
</dbReference>
<reference evidence="2 3" key="1">
    <citation type="journal article" date="2023" name="Hortic Res">
        <title>Pangenome of water caltrop reveals structural variations and asymmetric subgenome divergence after allopolyploidization.</title>
        <authorList>
            <person name="Zhang X."/>
            <person name="Chen Y."/>
            <person name="Wang L."/>
            <person name="Yuan Y."/>
            <person name="Fang M."/>
            <person name="Shi L."/>
            <person name="Lu R."/>
            <person name="Comes H.P."/>
            <person name="Ma Y."/>
            <person name="Chen Y."/>
            <person name="Huang G."/>
            <person name="Zhou Y."/>
            <person name="Zheng Z."/>
            <person name="Qiu Y."/>
        </authorList>
    </citation>
    <scope>NUCLEOTIDE SEQUENCE [LARGE SCALE GENOMIC DNA]</scope>
    <source>
        <tissue evidence="2">Roots</tissue>
    </source>
</reference>
<gene>
    <name evidence="2" type="ORF">SAY87_017720</name>
</gene>
<proteinExistence type="predicted"/>
<accession>A0AAN7L716</accession>
<feature type="transmembrane region" description="Helical" evidence="1">
    <location>
        <begin position="84"/>
        <end position="108"/>
    </location>
</feature>
<evidence type="ECO:0000313" key="2">
    <source>
        <dbReference type="EMBL" id="KAK4777533.1"/>
    </source>
</evidence>
<keyword evidence="3" id="KW-1185">Reference proteome</keyword>
<comment type="caution">
    <text evidence="2">The sequence shown here is derived from an EMBL/GenBank/DDBJ whole genome shotgun (WGS) entry which is preliminary data.</text>
</comment>